<dbReference type="EMBL" id="LT962688">
    <property type="protein sequence ID" value="SOR31364.1"/>
    <property type="molecule type" value="Genomic_DNA"/>
</dbReference>
<feature type="region of interest" description="Disordered" evidence="2">
    <location>
        <begin position="153"/>
        <end position="189"/>
    </location>
</feature>
<dbReference type="InterPro" id="IPR011006">
    <property type="entry name" value="CheY-like_superfamily"/>
</dbReference>
<sequence>MARQHRHAGVLPAPRPDNRASRIGASSLSANCRPIAILIAEGNELIRMVTADMLADAGFQTIEVRTATEAVAVLEGSTSVRLLITARSIEGDGVALAHLVHHRWPAVGIIVTSGGVTDPQRELPPGTRLLRKPYEFADLIRDVEAGLEQTVEEPTAAPVLPTGVPPHSGVEIGNGVGATAAPVSEPDKT</sequence>
<evidence type="ECO:0000259" key="3">
    <source>
        <dbReference type="PROSITE" id="PS50110"/>
    </source>
</evidence>
<name>A0A2N9AVM0_METEX</name>
<protein>
    <submittedName>
        <fullName evidence="4">Response regulator receiver protein</fullName>
    </submittedName>
</protein>
<dbReference type="SUPFAM" id="SSF52172">
    <property type="entry name" value="CheY-like"/>
    <property type="match status" value="1"/>
</dbReference>
<dbReference type="GO" id="GO:0000160">
    <property type="term" value="P:phosphorelay signal transduction system"/>
    <property type="evidence" value="ECO:0007669"/>
    <property type="project" value="InterPro"/>
</dbReference>
<accession>A0A2N9AVM0</accession>
<proteinExistence type="predicted"/>
<evidence type="ECO:0000256" key="2">
    <source>
        <dbReference type="SAM" id="MobiDB-lite"/>
    </source>
</evidence>
<evidence type="ECO:0000313" key="4">
    <source>
        <dbReference type="EMBL" id="SOR31364.1"/>
    </source>
</evidence>
<feature type="region of interest" description="Disordered" evidence="2">
    <location>
        <begin position="1"/>
        <end position="22"/>
    </location>
</feature>
<comment type="caution">
    <text evidence="1">Lacks conserved residue(s) required for the propagation of feature annotation.</text>
</comment>
<gene>
    <name evidence="4" type="ORF">TK0001_4779</name>
</gene>
<dbReference type="InterPro" id="IPR001789">
    <property type="entry name" value="Sig_transdc_resp-reg_receiver"/>
</dbReference>
<dbReference type="PROSITE" id="PS50110">
    <property type="entry name" value="RESPONSE_REGULATORY"/>
    <property type="match status" value="1"/>
</dbReference>
<evidence type="ECO:0000313" key="5">
    <source>
        <dbReference type="Proteomes" id="UP000233769"/>
    </source>
</evidence>
<evidence type="ECO:0000256" key="1">
    <source>
        <dbReference type="PROSITE-ProRule" id="PRU00169"/>
    </source>
</evidence>
<dbReference type="AlphaFoldDB" id="A0A2N9AVM0"/>
<dbReference type="Proteomes" id="UP000233769">
    <property type="component" value="Chromosome tk0001"/>
</dbReference>
<reference evidence="5" key="1">
    <citation type="submission" date="2017-10" db="EMBL/GenBank/DDBJ databases">
        <authorList>
            <person name="Regsiter A."/>
            <person name="William W."/>
        </authorList>
    </citation>
    <scope>NUCLEOTIDE SEQUENCE [LARGE SCALE GENOMIC DNA]</scope>
</reference>
<organism evidence="4 5">
    <name type="scientific">Methylorubrum extorquens</name>
    <name type="common">Methylobacterium dichloromethanicum</name>
    <name type="synonym">Methylobacterium extorquens</name>
    <dbReference type="NCBI Taxonomy" id="408"/>
    <lineage>
        <taxon>Bacteria</taxon>
        <taxon>Pseudomonadati</taxon>
        <taxon>Pseudomonadota</taxon>
        <taxon>Alphaproteobacteria</taxon>
        <taxon>Hyphomicrobiales</taxon>
        <taxon>Methylobacteriaceae</taxon>
        <taxon>Methylorubrum</taxon>
    </lineage>
</organism>
<dbReference type="Gene3D" id="3.40.50.2300">
    <property type="match status" value="1"/>
</dbReference>
<feature type="domain" description="Response regulatory" evidence="3">
    <location>
        <begin position="36"/>
        <end position="147"/>
    </location>
</feature>